<keyword evidence="3" id="KW-1185">Reference proteome</keyword>
<feature type="region of interest" description="Disordered" evidence="1">
    <location>
        <begin position="16"/>
        <end position="41"/>
    </location>
</feature>
<protein>
    <submittedName>
        <fullName evidence="2">Uncharacterized protein</fullName>
    </submittedName>
</protein>
<dbReference type="STRING" id="984262.SGRA_0811"/>
<dbReference type="KEGG" id="sgn:SGRA_0811"/>
<feature type="compositionally biased region" description="Basic and acidic residues" evidence="1">
    <location>
        <begin position="23"/>
        <end position="41"/>
    </location>
</feature>
<name>H6L212_SAPGL</name>
<dbReference type="EMBL" id="CP002831">
    <property type="protein sequence ID" value="AFC23549.1"/>
    <property type="molecule type" value="Genomic_DNA"/>
</dbReference>
<evidence type="ECO:0000313" key="3">
    <source>
        <dbReference type="Proteomes" id="UP000007519"/>
    </source>
</evidence>
<evidence type="ECO:0000256" key="1">
    <source>
        <dbReference type="SAM" id="MobiDB-lite"/>
    </source>
</evidence>
<accession>H6L212</accession>
<reference evidence="2 3" key="1">
    <citation type="journal article" date="2012" name="Stand. Genomic Sci.">
        <title>Complete genome sequencing and analysis of Saprospira grandis str. Lewin, a predatory marine bacterium.</title>
        <authorList>
            <person name="Saw J.H."/>
            <person name="Yuryev A."/>
            <person name="Kanbe M."/>
            <person name="Hou S."/>
            <person name="Young A.G."/>
            <person name="Aizawa S."/>
            <person name="Alam M."/>
        </authorList>
    </citation>
    <scope>NUCLEOTIDE SEQUENCE [LARGE SCALE GENOMIC DNA]</scope>
    <source>
        <strain evidence="2 3">Lewin</strain>
    </source>
</reference>
<dbReference type="HOGENOM" id="CLU_3084587_0_0_10"/>
<evidence type="ECO:0000313" key="2">
    <source>
        <dbReference type="EMBL" id="AFC23549.1"/>
    </source>
</evidence>
<organism evidence="2 3">
    <name type="scientific">Saprospira grandis (strain Lewin)</name>
    <dbReference type="NCBI Taxonomy" id="984262"/>
    <lineage>
        <taxon>Bacteria</taxon>
        <taxon>Pseudomonadati</taxon>
        <taxon>Bacteroidota</taxon>
        <taxon>Saprospiria</taxon>
        <taxon>Saprospirales</taxon>
        <taxon>Saprospiraceae</taxon>
        <taxon>Saprospira</taxon>
    </lineage>
</organism>
<proteinExistence type="predicted"/>
<sequence>MRDQFAKKIGQAVFGPALRSGGRRPDRVFERSEKTKGRANSELRSLGLTHFL</sequence>
<dbReference type="Proteomes" id="UP000007519">
    <property type="component" value="Chromosome"/>
</dbReference>
<dbReference type="AlphaFoldDB" id="H6L212"/>
<gene>
    <name evidence="2" type="ordered locus">SGRA_0811</name>
</gene>